<dbReference type="AlphaFoldDB" id="A0A1R3JFM6"/>
<keyword evidence="3" id="KW-1185">Reference proteome</keyword>
<evidence type="ECO:0000256" key="1">
    <source>
        <dbReference type="SAM" id="MobiDB-lite"/>
    </source>
</evidence>
<evidence type="ECO:0000313" key="3">
    <source>
        <dbReference type="Proteomes" id="UP000188268"/>
    </source>
</evidence>
<feature type="region of interest" description="Disordered" evidence="1">
    <location>
        <begin position="1"/>
        <end position="35"/>
    </location>
</feature>
<sequence>MRAAKRETQESVCKNAHGKKEIFPDESTGLKARNR</sequence>
<gene>
    <name evidence="2" type="ORF">CCACVL1_06422</name>
</gene>
<dbReference type="EMBL" id="AWWV01008064">
    <property type="protein sequence ID" value="OMO93633.1"/>
    <property type="molecule type" value="Genomic_DNA"/>
</dbReference>
<proteinExistence type="predicted"/>
<protein>
    <submittedName>
        <fullName evidence="2">Uncharacterized protein</fullName>
    </submittedName>
</protein>
<comment type="caution">
    <text evidence="2">The sequence shown here is derived from an EMBL/GenBank/DDBJ whole genome shotgun (WGS) entry which is preliminary data.</text>
</comment>
<dbReference type="Proteomes" id="UP000188268">
    <property type="component" value="Unassembled WGS sequence"/>
</dbReference>
<accession>A0A1R3JFM6</accession>
<evidence type="ECO:0000313" key="2">
    <source>
        <dbReference type="EMBL" id="OMO93633.1"/>
    </source>
</evidence>
<reference evidence="2 3" key="1">
    <citation type="submission" date="2013-09" db="EMBL/GenBank/DDBJ databases">
        <title>Corchorus capsularis genome sequencing.</title>
        <authorList>
            <person name="Alam M."/>
            <person name="Haque M.S."/>
            <person name="Islam M.S."/>
            <person name="Emdad E.M."/>
            <person name="Islam M.M."/>
            <person name="Ahmed B."/>
            <person name="Halim A."/>
            <person name="Hossen Q.M.M."/>
            <person name="Hossain M.Z."/>
            <person name="Ahmed R."/>
            <person name="Khan M.M."/>
            <person name="Islam R."/>
            <person name="Rashid M.M."/>
            <person name="Khan S.A."/>
            <person name="Rahman M.S."/>
            <person name="Alam M."/>
        </authorList>
    </citation>
    <scope>NUCLEOTIDE SEQUENCE [LARGE SCALE GENOMIC DNA]</scope>
    <source>
        <strain evidence="3">cv. CVL-1</strain>
        <tissue evidence="2">Whole seedling</tissue>
    </source>
</reference>
<dbReference type="Gramene" id="OMO93633">
    <property type="protein sequence ID" value="OMO93633"/>
    <property type="gene ID" value="CCACVL1_06422"/>
</dbReference>
<organism evidence="2 3">
    <name type="scientific">Corchorus capsularis</name>
    <name type="common">Jute</name>
    <dbReference type="NCBI Taxonomy" id="210143"/>
    <lineage>
        <taxon>Eukaryota</taxon>
        <taxon>Viridiplantae</taxon>
        <taxon>Streptophyta</taxon>
        <taxon>Embryophyta</taxon>
        <taxon>Tracheophyta</taxon>
        <taxon>Spermatophyta</taxon>
        <taxon>Magnoliopsida</taxon>
        <taxon>eudicotyledons</taxon>
        <taxon>Gunneridae</taxon>
        <taxon>Pentapetalae</taxon>
        <taxon>rosids</taxon>
        <taxon>malvids</taxon>
        <taxon>Malvales</taxon>
        <taxon>Malvaceae</taxon>
        <taxon>Grewioideae</taxon>
        <taxon>Apeibeae</taxon>
        <taxon>Corchorus</taxon>
    </lineage>
</organism>
<name>A0A1R3JFM6_COCAP</name>